<dbReference type="InterPro" id="IPR028082">
    <property type="entry name" value="Peripla_BP_I"/>
</dbReference>
<comment type="similarity">
    <text evidence="1">Belongs to the leucine-binding protein family.</text>
</comment>
<evidence type="ECO:0000256" key="2">
    <source>
        <dbReference type="ARBA" id="ARBA00022729"/>
    </source>
</evidence>
<evidence type="ECO:0000256" key="1">
    <source>
        <dbReference type="ARBA" id="ARBA00010062"/>
    </source>
</evidence>
<gene>
    <name evidence="4" type="ORF">NP095_15145</name>
</gene>
<evidence type="ECO:0000259" key="3">
    <source>
        <dbReference type="Pfam" id="PF13458"/>
    </source>
</evidence>
<dbReference type="RefSeq" id="WP_232418291.1">
    <property type="nucleotide sequence ID" value="NZ_CP101990.1"/>
</dbReference>
<dbReference type="EMBL" id="CP101990">
    <property type="protein sequence ID" value="UUI68522.1"/>
    <property type="molecule type" value="Genomic_DNA"/>
</dbReference>
<keyword evidence="5" id="KW-1185">Reference proteome</keyword>
<proteinExistence type="inferred from homology"/>
<dbReference type="Gene3D" id="3.40.50.2300">
    <property type="match status" value="2"/>
</dbReference>
<protein>
    <submittedName>
        <fullName evidence="4">ABC transporter substrate-binding protein</fullName>
    </submittedName>
</protein>
<keyword evidence="2" id="KW-0732">Signal</keyword>
<dbReference type="PANTHER" id="PTHR47235:SF1">
    <property type="entry name" value="BLR6548 PROTEIN"/>
    <property type="match status" value="1"/>
</dbReference>
<organism evidence="4 5">
    <name type="scientific">Aeromicrobium duanguangcaii</name>
    <dbReference type="NCBI Taxonomy" id="2968086"/>
    <lineage>
        <taxon>Bacteria</taxon>
        <taxon>Bacillati</taxon>
        <taxon>Actinomycetota</taxon>
        <taxon>Actinomycetes</taxon>
        <taxon>Propionibacteriales</taxon>
        <taxon>Nocardioidaceae</taxon>
        <taxon>Aeromicrobium</taxon>
    </lineage>
</organism>
<accession>A0ABY5KDI0</accession>
<dbReference type="Pfam" id="PF13458">
    <property type="entry name" value="Peripla_BP_6"/>
    <property type="match status" value="1"/>
</dbReference>
<name>A0ABY5KDI0_9ACTN</name>
<feature type="domain" description="Leucine-binding protein" evidence="3">
    <location>
        <begin position="54"/>
        <end position="387"/>
    </location>
</feature>
<dbReference type="PANTHER" id="PTHR47235">
    <property type="entry name" value="BLR6548 PROTEIN"/>
    <property type="match status" value="1"/>
</dbReference>
<dbReference type="InterPro" id="IPR028081">
    <property type="entry name" value="Leu-bd"/>
</dbReference>
<sequence>MKQHRRLTRVVAGAAVAALVLTGCRSGGDDESSAGPGITEEACPDAVNKDNGCIYLGVISDLTKGPFAPLAVPITDAQKAFWKKVNDDGGVGGYDVNIEKYIADAEYNPEIHNKKYQEMRNDILALGQTLGSSQTLAILEDMKADNVIGVPASWNSAWDFEDQIMQSGASYCFEAMNGVDWAVQERGVKDKVLAIHYPNDYGGDAAAGVEAAAKANNLDFTSVETATGQDNQAGAVAAVLKQKPDLLYITTGPAEMATILGGAAAQGWKGTVVGSSPTWNPALLKTEAAPALQAMYFQAGPWGPWGTDSPGHDAMRKALADVKSPSDGYTAGWVWEYPLLAALKSAADMDGGVTRENVVKAASELESVDYEGMLPDESFNKNGEPEKVAWRQSVISKVDPKAPTGVSITKEMAAGPTAEGFDYKEPCFALQG</sequence>
<dbReference type="SUPFAM" id="SSF53822">
    <property type="entry name" value="Periplasmic binding protein-like I"/>
    <property type="match status" value="1"/>
</dbReference>
<dbReference type="Proteomes" id="UP001315860">
    <property type="component" value="Chromosome"/>
</dbReference>
<evidence type="ECO:0000313" key="5">
    <source>
        <dbReference type="Proteomes" id="UP001315860"/>
    </source>
</evidence>
<reference evidence="4 5" key="1">
    <citation type="submission" date="2022-07" db="EMBL/GenBank/DDBJ databases">
        <title>Novel species in genus Aeromicrobium.</title>
        <authorList>
            <person name="Ye L."/>
        </authorList>
    </citation>
    <scope>NUCLEOTIDE SEQUENCE [LARGE SCALE GENOMIC DNA]</scope>
    <source>
        <strain evidence="5">zg-Y50</strain>
    </source>
</reference>
<evidence type="ECO:0000313" key="4">
    <source>
        <dbReference type="EMBL" id="UUI68522.1"/>
    </source>
</evidence>
<dbReference type="PROSITE" id="PS51257">
    <property type="entry name" value="PROKAR_LIPOPROTEIN"/>
    <property type="match status" value="1"/>
</dbReference>